<reference evidence="9 10" key="1">
    <citation type="journal article" date="2006" name="Genome Res.">
        <title>Skewed genomic variability in strains of the toxigenic bacterial pathogen, Clostridium perfringens.</title>
        <authorList>
            <person name="Myers G.S."/>
            <person name="Rasko D.A."/>
            <person name="Cheung J.K."/>
            <person name="Ravel J."/>
            <person name="Seshadri R."/>
            <person name="Deboy R.T."/>
            <person name="Ren Q."/>
            <person name="Varga J."/>
            <person name="Awad M.M."/>
            <person name="Brinkac L.M."/>
            <person name="Daugherty S.C."/>
            <person name="Haft D.H."/>
            <person name="Dodson R.J."/>
            <person name="Madupu R."/>
            <person name="Nelson W.C."/>
            <person name="Rosovitz M.J."/>
            <person name="Sullivan S.A."/>
            <person name="Khouri H."/>
            <person name="Dimitrov G.I."/>
            <person name="Watkins K.L."/>
            <person name="Mulligan S."/>
            <person name="Benton J."/>
            <person name="Radune D."/>
            <person name="Fisher D.J."/>
            <person name="Atkins H.S."/>
            <person name="Hiscox T."/>
            <person name="Jost B.H."/>
            <person name="Billington S.J."/>
            <person name="Songer J.G."/>
            <person name="McClane B.A."/>
            <person name="Titball R.W."/>
            <person name="Rood J.I."/>
            <person name="Melville S.B."/>
            <person name="Paulsen I.T."/>
        </authorList>
    </citation>
    <scope>NUCLEOTIDE SEQUENCE [LARGE SCALE GENOMIC DNA]</scope>
    <source>
        <strain evidence="10">ATCC 13124 / DSM 756 / JCM 1290 / NCIMB 6125 / NCTC 8237 / S 107 / Type A</strain>
    </source>
</reference>
<keyword evidence="10" id="KW-1185">Reference proteome</keyword>
<dbReference type="STRING" id="195103.CPF_0884"/>
<dbReference type="AlphaFoldDB" id="A0A0H2YRA4"/>
<accession>A0A0H2YRA4</accession>
<feature type="transmembrane region" description="Helical" evidence="7">
    <location>
        <begin position="7"/>
        <end position="29"/>
    </location>
</feature>
<name>A0A0H2YRA4_CLOP1</name>
<feature type="transmembrane region" description="Helical" evidence="7">
    <location>
        <begin position="58"/>
        <end position="82"/>
    </location>
</feature>
<organism evidence="9 10">
    <name type="scientific">Clostridium perfringens (strain ATCC 13124 / DSM 756 / JCM 1290 / NCIMB 6125 / NCTC 8237 / Type A)</name>
    <dbReference type="NCBI Taxonomy" id="195103"/>
    <lineage>
        <taxon>Bacteria</taxon>
        <taxon>Bacillati</taxon>
        <taxon>Bacillota</taxon>
        <taxon>Clostridia</taxon>
        <taxon>Eubacteriales</taxon>
        <taxon>Clostridiaceae</taxon>
        <taxon>Clostridium</taxon>
    </lineage>
</organism>
<sequence length="208" mass="23407">MGFLESFVSFIVYLASTCGYVGIFILNMLEYACLPFPSEIVLPAIGASVASGKYSMIYALPISVIGGVVGTLISYSVGMYAGKKVISFAKRKHKKSKSIFEKIDRLFSRYGKITVFLARLLPFTRTYISLFAGAEKVNKIMFVIFSALGITIMDSFYLLLGYFAYDNKSFIEKALRHYSIGLIIIIVIAIFSYYIYKNLKLKKLKKEN</sequence>
<dbReference type="PaxDb" id="195103-CPF_0884"/>
<dbReference type="eggNOG" id="COG0586">
    <property type="taxonomic scope" value="Bacteria"/>
</dbReference>
<dbReference type="Pfam" id="PF09335">
    <property type="entry name" value="VTT_dom"/>
    <property type="match status" value="1"/>
</dbReference>
<dbReference type="PANTHER" id="PTHR42709:SF6">
    <property type="entry name" value="UNDECAPRENYL PHOSPHATE TRANSPORTER A"/>
    <property type="match status" value="1"/>
</dbReference>
<gene>
    <name evidence="9" type="ordered locus">CPF_0884</name>
</gene>
<protein>
    <submittedName>
        <fullName evidence="9">DedA family protein</fullName>
    </submittedName>
</protein>
<dbReference type="PANTHER" id="PTHR42709">
    <property type="entry name" value="ALKALINE PHOSPHATASE LIKE PROTEIN"/>
    <property type="match status" value="1"/>
</dbReference>
<comment type="subcellular location">
    <subcellularLocation>
        <location evidence="1">Cell membrane</location>
        <topology evidence="1">Multi-pass membrane protein</topology>
    </subcellularLocation>
</comment>
<evidence type="ECO:0000259" key="8">
    <source>
        <dbReference type="Pfam" id="PF09335"/>
    </source>
</evidence>
<keyword evidence="4 7" id="KW-0812">Transmembrane</keyword>
<dbReference type="EMBL" id="CP000246">
    <property type="protein sequence ID" value="ABG83460.1"/>
    <property type="molecule type" value="Genomic_DNA"/>
</dbReference>
<dbReference type="KEGG" id="cpf:CPF_0884"/>
<feature type="domain" description="VTT" evidence="8">
    <location>
        <begin position="36"/>
        <end position="162"/>
    </location>
</feature>
<feature type="transmembrane region" description="Helical" evidence="7">
    <location>
        <begin position="140"/>
        <end position="165"/>
    </location>
</feature>
<evidence type="ECO:0000313" key="9">
    <source>
        <dbReference type="EMBL" id="ABG83460.1"/>
    </source>
</evidence>
<feature type="transmembrane region" description="Helical" evidence="7">
    <location>
        <begin position="177"/>
        <end position="196"/>
    </location>
</feature>
<dbReference type="Proteomes" id="UP000001823">
    <property type="component" value="Chromosome"/>
</dbReference>
<evidence type="ECO:0000256" key="3">
    <source>
        <dbReference type="ARBA" id="ARBA00022475"/>
    </source>
</evidence>
<keyword evidence="3" id="KW-1003">Cell membrane</keyword>
<keyword evidence="6 7" id="KW-0472">Membrane</keyword>
<dbReference type="GO" id="GO:0005886">
    <property type="term" value="C:plasma membrane"/>
    <property type="evidence" value="ECO:0007669"/>
    <property type="project" value="UniProtKB-SubCell"/>
</dbReference>
<evidence type="ECO:0000256" key="7">
    <source>
        <dbReference type="SAM" id="Phobius"/>
    </source>
</evidence>
<evidence type="ECO:0000256" key="4">
    <source>
        <dbReference type="ARBA" id="ARBA00022692"/>
    </source>
</evidence>
<evidence type="ECO:0000256" key="6">
    <source>
        <dbReference type="ARBA" id="ARBA00023136"/>
    </source>
</evidence>
<dbReference type="InterPro" id="IPR051311">
    <property type="entry name" value="DedA_domain"/>
</dbReference>
<keyword evidence="5 7" id="KW-1133">Transmembrane helix</keyword>
<comment type="similarity">
    <text evidence="2">Belongs to the DedA family.</text>
</comment>
<dbReference type="HOGENOM" id="CLU_044208_1_3_9"/>
<proteinExistence type="inferred from homology"/>
<evidence type="ECO:0000313" key="10">
    <source>
        <dbReference type="Proteomes" id="UP000001823"/>
    </source>
</evidence>
<dbReference type="InterPro" id="IPR032816">
    <property type="entry name" value="VTT_dom"/>
</dbReference>
<evidence type="ECO:0000256" key="1">
    <source>
        <dbReference type="ARBA" id="ARBA00004651"/>
    </source>
</evidence>
<dbReference type="RefSeq" id="WP_011590422.1">
    <property type="nucleotide sequence ID" value="NC_008261.1"/>
</dbReference>
<evidence type="ECO:0000256" key="2">
    <source>
        <dbReference type="ARBA" id="ARBA00010792"/>
    </source>
</evidence>
<evidence type="ECO:0000256" key="5">
    <source>
        <dbReference type="ARBA" id="ARBA00022989"/>
    </source>
</evidence>